<dbReference type="InterPro" id="IPR013786">
    <property type="entry name" value="AcylCoA_DH/ox_N"/>
</dbReference>
<dbReference type="AlphaFoldDB" id="A0A1Z4BZ71"/>
<dbReference type="InterPro" id="IPR037069">
    <property type="entry name" value="AcylCoA_DH/ox_N_sf"/>
</dbReference>
<dbReference type="RefSeq" id="WP_088619469.1">
    <property type="nucleotide sequence ID" value="NZ_CP022129.1"/>
</dbReference>
<dbReference type="InterPro" id="IPR036250">
    <property type="entry name" value="AcylCo_DH-like_C"/>
</dbReference>
<keyword evidence="5" id="KW-0560">Oxidoreductase</keyword>
<feature type="domain" description="Acyl-CoA dehydrogenase/oxidase N-terminal" evidence="15">
    <location>
        <begin position="35"/>
        <end position="123"/>
    </location>
</feature>
<feature type="domain" description="Acyl-CoA dehydrogenase C-terminal" evidence="16">
    <location>
        <begin position="245"/>
        <end position="379"/>
    </location>
</feature>
<evidence type="ECO:0000256" key="8">
    <source>
        <dbReference type="ARBA" id="ARBA00034317"/>
    </source>
</evidence>
<organism evidence="17 18">
    <name type="scientific">Methylovulum psychrotolerans</name>
    <dbReference type="NCBI Taxonomy" id="1704499"/>
    <lineage>
        <taxon>Bacteria</taxon>
        <taxon>Pseudomonadati</taxon>
        <taxon>Pseudomonadota</taxon>
        <taxon>Gammaproteobacteria</taxon>
        <taxon>Methylococcales</taxon>
        <taxon>Methylococcaceae</taxon>
        <taxon>Methylovulum</taxon>
    </lineage>
</organism>
<comment type="similarity">
    <text evidence="8">Belongs to the DszC flavin monooxygenase family.</text>
</comment>
<protein>
    <recommendedName>
        <fullName evidence="10">Dibenzothiophene monooxygenase</fullName>
        <ecNumber evidence="9">1.14.14.21</ecNumber>
    </recommendedName>
</protein>
<dbReference type="InterPro" id="IPR006091">
    <property type="entry name" value="Acyl-CoA_Oxase/DH_mid-dom"/>
</dbReference>
<accession>A0A1Z4BZ71</accession>
<keyword evidence="4" id="KW-0547">Nucleotide-binding</keyword>
<dbReference type="Pfam" id="PF08028">
    <property type="entry name" value="Acyl-CoA_dh_2"/>
    <property type="match status" value="1"/>
</dbReference>
<dbReference type="InterPro" id="IPR009100">
    <property type="entry name" value="AcylCoA_DH/oxidase_NM_dom_sf"/>
</dbReference>
<dbReference type="Gene3D" id="1.20.140.10">
    <property type="entry name" value="Butyryl-CoA Dehydrogenase, subunit A, domain 3"/>
    <property type="match status" value="1"/>
</dbReference>
<dbReference type="Gene3D" id="2.40.110.10">
    <property type="entry name" value="Butyryl-CoA Dehydrogenase, subunit A, domain 2"/>
    <property type="match status" value="1"/>
</dbReference>
<dbReference type="KEGG" id="mpsy:CEK71_11240"/>
<evidence type="ECO:0000259" key="14">
    <source>
        <dbReference type="Pfam" id="PF02770"/>
    </source>
</evidence>
<dbReference type="SUPFAM" id="SSF47203">
    <property type="entry name" value="Acyl-CoA dehydrogenase C-terminal domain-like"/>
    <property type="match status" value="1"/>
</dbReference>
<reference evidence="17 18" key="1">
    <citation type="submission" date="2017-06" db="EMBL/GenBank/DDBJ databases">
        <title>Genome Sequencing of the methanotroph Methylovulum psychrotolerants str. HV10-M2 isolated from a high-altitude environment.</title>
        <authorList>
            <person name="Mateos-Rivera A."/>
        </authorList>
    </citation>
    <scope>NUCLEOTIDE SEQUENCE [LARGE SCALE GENOMIC DNA]</scope>
    <source>
        <strain evidence="17 18">HV10_M2</strain>
    </source>
</reference>
<keyword evidence="18" id="KW-1185">Reference proteome</keyword>
<evidence type="ECO:0000259" key="15">
    <source>
        <dbReference type="Pfam" id="PF02771"/>
    </source>
</evidence>
<dbReference type="InterPro" id="IPR013107">
    <property type="entry name" value="Acyl-CoA_DH_C"/>
</dbReference>
<dbReference type="InterPro" id="IPR046373">
    <property type="entry name" value="Acyl-CoA_Oxase/DH_mid-dom_sf"/>
</dbReference>
<evidence type="ECO:0000256" key="7">
    <source>
        <dbReference type="ARBA" id="ARBA00034307"/>
    </source>
</evidence>
<dbReference type="GO" id="GO:0008470">
    <property type="term" value="F:3-methylbutanoyl-CoA dehydrogenase activity"/>
    <property type="evidence" value="ECO:0007669"/>
    <property type="project" value="TreeGrafter"/>
</dbReference>
<dbReference type="Pfam" id="PF02770">
    <property type="entry name" value="Acyl-CoA_dh_M"/>
    <property type="match status" value="1"/>
</dbReference>
<evidence type="ECO:0000256" key="1">
    <source>
        <dbReference type="ARBA" id="ARBA00004496"/>
    </source>
</evidence>
<dbReference type="GO" id="GO:0005737">
    <property type="term" value="C:cytoplasm"/>
    <property type="evidence" value="ECO:0007669"/>
    <property type="project" value="UniProtKB-SubCell"/>
</dbReference>
<keyword evidence="3" id="KW-0288">FMN</keyword>
<feature type="domain" description="Acyl-CoA oxidase/dehydrogenase middle" evidence="14">
    <location>
        <begin position="136"/>
        <end position="213"/>
    </location>
</feature>
<comment type="subcellular location">
    <subcellularLocation>
        <location evidence="1">Cytoplasm</location>
    </subcellularLocation>
</comment>
<evidence type="ECO:0000256" key="9">
    <source>
        <dbReference type="ARBA" id="ARBA00034328"/>
    </source>
</evidence>
<dbReference type="GO" id="GO:0050660">
    <property type="term" value="F:flavin adenine dinucleotide binding"/>
    <property type="evidence" value="ECO:0007669"/>
    <property type="project" value="InterPro"/>
</dbReference>
<dbReference type="Proteomes" id="UP000197019">
    <property type="component" value="Chromosome"/>
</dbReference>
<evidence type="ECO:0000259" key="16">
    <source>
        <dbReference type="Pfam" id="PF08028"/>
    </source>
</evidence>
<keyword evidence="6 17" id="KW-0503">Monooxygenase</keyword>
<dbReference type="OrthoDB" id="571684at2"/>
<dbReference type="Gene3D" id="1.10.540.10">
    <property type="entry name" value="Acyl-CoA dehydrogenase/oxidase, N-terminal domain"/>
    <property type="match status" value="1"/>
</dbReference>
<dbReference type="GO" id="GO:0006552">
    <property type="term" value="P:L-leucine catabolic process"/>
    <property type="evidence" value="ECO:0007669"/>
    <property type="project" value="TreeGrafter"/>
</dbReference>
<evidence type="ECO:0000256" key="3">
    <source>
        <dbReference type="ARBA" id="ARBA00022643"/>
    </source>
</evidence>
<dbReference type="Pfam" id="PF02771">
    <property type="entry name" value="Acyl-CoA_dh_N"/>
    <property type="match status" value="1"/>
</dbReference>
<evidence type="ECO:0000256" key="2">
    <source>
        <dbReference type="ARBA" id="ARBA00022630"/>
    </source>
</evidence>
<proteinExistence type="inferred from homology"/>
<comment type="catalytic activity">
    <reaction evidence="13">
        <text>dibenzothiophene + 2 FMNH2 + 2 O2 = dibenzothiophene 5,5-dioxide + 2 FMN + 2 H2O + 2 H(+)</text>
        <dbReference type="Rhea" id="RHEA:49072"/>
        <dbReference type="ChEBI" id="CHEBI:15377"/>
        <dbReference type="ChEBI" id="CHEBI:15378"/>
        <dbReference type="ChEBI" id="CHEBI:15379"/>
        <dbReference type="ChEBI" id="CHEBI:23681"/>
        <dbReference type="ChEBI" id="CHEBI:57618"/>
        <dbReference type="ChEBI" id="CHEBI:58210"/>
        <dbReference type="ChEBI" id="CHEBI:90356"/>
        <dbReference type="EC" id="1.14.14.21"/>
    </reaction>
</comment>
<dbReference type="FunFam" id="2.40.110.10:FF:000020">
    <property type="entry name" value="Putative acyl-CoA dehydrogenase YdbM"/>
    <property type="match status" value="1"/>
</dbReference>
<evidence type="ECO:0000256" key="4">
    <source>
        <dbReference type="ARBA" id="ARBA00022741"/>
    </source>
</evidence>
<evidence type="ECO:0000313" key="18">
    <source>
        <dbReference type="Proteomes" id="UP000197019"/>
    </source>
</evidence>
<dbReference type="PIRSF" id="PIRSF016578">
    <property type="entry name" value="HsaA"/>
    <property type="match status" value="1"/>
</dbReference>
<comment type="pathway">
    <text evidence="7">Sulfur metabolism; dibenzothiophene degradation.</text>
</comment>
<dbReference type="EC" id="1.14.14.21" evidence="9"/>
<comment type="catalytic activity">
    <reaction evidence="12">
        <text>dibenzothiophene 5-oxide + FMNH2 + O2 = dibenzothiophene 5,5-dioxide + FMN + H2O + H(+)</text>
        <dbReference type="Rhea" id="RHEA:49080"/>
        <dbReference type="ChEBI" id="CHEBI:15377"/>
        <dbReference type="ChEBI" id="CHEBI:15378"/>
        <dbReference type="ChEBI" id="CHEBI:15379"/>
        <dbReference type="ChEBI" id="CHEBI:23683"/>
        <dbReference type="ChEBI" id="CHEBI:57618"/>
        <dbReference type="ChEBI" id="CHEBI:58210"/>
        <dbReference type="ChEBI" id="CHEBI:90356"/>
    </reaction>
</comment>
<evidence type="ECO:0000256" key="6">
    <source>
        <dbReference type="ARBA" id="ARBA00023033"/>
    </source>
</evidence>
<evidence type="ECO:0000256" key="5">
    <source>
        <dbReference type="ARBA" id="ARBA00023002"/>
    </source>
</evidence>
<name>A0A1Z4BZ71_9GAMM</name>
<dbReference type="PANTHER" id="PTHR43884">
    <property type="entry name" value="ACYL-COA DEHYDROGENASE"/>
    <property type="match status" value="1"/>
</dbReference>
<dbReference type="GO" id="GO:0004497">
    <property type="term" value="F:monooxygenase activity"/>
    <property type="evidence" value="ECO:0007669"/>
    <property type="project" value="UniProtKB-KW"/>
</dbReference>
<evidence type="ECO:0000256" key="12">
    <source>
        <dbReference type="ARBA" id="ARBA00048445"/>
    </source>
</evidence>
<sequence length="404" mass="44532">MAVVAQEIPINPRLTEPTTAQLFAQAEQLSAYFYETAAERDKQGGTPLAQRQAIRDSGLLKLSIAKEFGGYGLAWPDIYKIIRIIARADSSLAHVFAFQFLMLASIRLYGSGEQWQSLFKETAAQNLWWGNALNPLDTRTIASEAAEHLLFNGFKSFCSGATDSDRLIVSAITADTKKFIVAAVPTQRAGIYVHDDWDNMGQRQTDSGSVEFKGLRVEKQELLINPGPLSSPFSSLRSMVAQLIFTNIYIGLAEGALQEGKKYTQTSSRVWSGSLAQTVQEDPYTLLHYGEFWASIDGARLLADHAAALLDNAWGKGLALTDAERGEVALAVFSAKVNSTKAGLDVTSRIFEVAGARATTAKLGMDRFWRNLRVYTLHDPIDYKLRDLGDWALNGNYPAHSFYS</sequence>
<evidence type="ECO:0000256" key="13">
    <source>
        <dbReference type="ARBA" id="ARBA00049456"/>
    </source>
</evidence>
<gene>
    <name evidence="17" type="ORF">CEK71_11240</name>
</gene>
<dbReference type="PANTHER" id="PTHR43884:SF12">
    <property type="entry name" value="ISOVALERYL-COA DEHYDROGENASE, MITOCHONDRIAL-RELATED"/>
    <property type="match status" value="1"/>
</dbReference>
<dbReference type="EMBL" id="CP022129">
    <property type="protein sequence ID" value="ASF46597.1"/>
    <property type="molecule type" value="Genomic_DNA"/>
</dbReference>
<evidence type="ECO:0000256" key="11">
    <source>
        <dbReference type="ARBA" id="ARBA00047859"/>
    </source>
</evidence>
<evidence type="ECO:0000256" key="10">
    <source>
        <dbReference type="ARBA" id="ARBA00034345"/>
    </source>
</evidence>
<dbReference type="SUPFAM" id="SSF56645">
    <property type="entry name" value="Acyl-CoA dehydrogenase NM domain-like"/>
    <property type="match status" value="1"/>
</dbReference>
<keyword evidence="2" id="KW-0285">Flavoprotein</keyword>
<comment type="catalytic activity">
    <reaction evidence="11">
        <text>dibenzothiophene + FMNH2 + O2 = dibenzothiophene 5-oxide + FMN + H2O + H(+)</text>
        <dbReference type="Rhea" id="RHEA:49076"/>
        <dbReference type="ChEBI" id="CHEBI:15377"/>
        <dbReference type="ChEBI" id="CHEBI:15378"/>
        <dbReference type="ChEBI" id="CHEBI:15379"/>
        <dbReference type="ChEBI" id="CHEBI:23681"/>
        <dbReference type="ChEBI" id="CHEBI:23683"/>
        <dbReference type="ChEBI" id="CHEBI:57618"/>
        <dbReference type="ChEBI" id="CHEBI:58210"/>
    </reaction>
</comment>
<evidence type="ECO:0000313" key="17">
    <source>
        <dbReference type="EMBL" id="ASF46597.1"/>
    </source>
</evidence>